<evidence type="ECO:0000313" key="2">
    <source>
        <dbReference type="EMBL" id="KAG7386427.1"/>
    </source>
</evidence>
<dbReference type="EMBL" id="JAGDFM010000100">
    <property type="protein sequence ID" value="KAG7386427.1"/>
    <property type="molecule type" value="Genomic_DNA"/>
</dbReference>
<reference evidence="2" key="1">
    <citation type="submission" date="2021-02" db="EMBL/GenBank/DDBJ databases">
        <authorList>
            <person name="Palmer J.M."/>
        </authorList>
    </citation>
    <scope>NUCLEOTIDE SEQUENCE</scope>
    <source>
        <strain evidence="2">SCRP734</strain>
    </source>
</reference>
<keyword evidence="3" id="KW-1185">Reference proteome</keyword>
<evidence type="ECO:0000256" key="1">
    <source>
        <dbReference type="SAM" id="MobiDB-lite"/>
    </source>
</evidence>
<organism evidence="2 3">
    <name type="scientific">Phytophthora pseudosyringae</name>
    <dbReference type="NCBI Taxonomy" id="221518"/>
    <lineage>
        <taxon>Eukaryota</taxon>
        <taxon>Sar</taxon>
        <taxon>Stramenopiles</taxon>
        <taxon>Oomycota</taxon>
        <taxon>Peronosporomycetes</taxon>
        <taxon>Peronosporales</taxon>
        <taxon>Peronosporaceae</taxon>
        <taxon>Phytophthora</taxon>
    </lineage>
</organism>
<gene>
    <name evidence="2" type="ORF">PHYPSEUDO_000256</name>
</gene>
<feature type="region of interest" description="Disordered" evidence="1">
    <location>
        <begin position="65"/>
        <end position="95"/>
    </location>
</feature>
<sequence>MGADETAVGTAYQSDDNQLCGADRTKMLRRWPQRGLAPATPAAQRAFWSQALELFSRLKGGGDASGADAVAAADAQDQARSSRRTANSAGRPRVPADAEFPTLMERAGASQVAHAKNIFSDFARHLRRTSDPVQLMQSWDVVRQCRPFVVGRDGLRLADNEASNDKAEVADVLLMLPADVFAQCTAGTNRRTMFANGNVTAANEAVVVALLVEYLYAARDHKRIIAFFEDYSRNRLHWLRERSAVESGADASAPGLRVLSTFGEDEEQKRLSWFVRATRLWAPARTAYLKSLLATNRYRKIVQFAREDARNLETACASVMTMSPVLIGCRKEKDSALARLAIETMSKKNPVAVLPLTFYELAFKAAMQKKNRDEGDLDNALWVARVMQDEAGYVLHPDLWFLLFNTSLHLKRVDCALEVFGLYCKNFTSLYQDHFRRALRKACRRNLPEVVLAMVRQWLAAFDNSASCVDAESKTKVLEFVLWEMTSSGHPVSALTEMLAIMGSSQIETGGAVLQRVVKTILDDATERLSPHEAVKNSLEFWKTHDSVVQSSVYLMYLLIQQCLTRGWIDECELVVHEIAERRFSRVPCNTVVKIMDVNEERGRFEDNVRMYEALLKLLPRSGLKSLNQAFFEGYMKALLCLGRFSEVREQHARLKLGKRYPKSAPLAVALRDAKAQQV</sequence>
<dbReference type="Proteomes" id="UP000694044">
    <property type="component" value="Unassembled WGS sequence"/>
</dbReference>
<dbReference type="OrthoDB" id="95759at2759"/>
<comment type="caution">
    <text evidence="2">The sequence shown here is derived from an EMBL/GenBank/DDBJ whole genome shotgun (WGS) entry which is preliminary data.</text>
</comment>
<dbReference type="AlphaFoldDB" id="A0A8T1VYG3"/>
<protein>
    <submittedName>
        <fullName evidence="2">Uncharacterized protein</fullName>
    </submittedName>
</protein>
<proteinExistence type="predicted"/>
<evidence type="ECO:0000313" key="3">
    <source>
        <dbReference type="Proteomes" id="UP000694044"/>
    </source>
</evidence>
<accession>A0A8T1VYG3</accession>
<name>A0A8T1VYG3_9STRA</name>
<feature type="compositionally biased region" description="Low complexity" evidence="1">
    <location>
        <begin position="65"/>
        <end position="79"/>
    </location>
</feature>